<accession>A0A1M7C469</accession>
<reference evidence="3" key="1">
    <citation type="submission" date="2016-11" db="EMBL/GenBank/DDBJ databases">
        <authorList>
            <person name="Varghese N."/>
            <person name="Submissions S."/>
        </authorList>
    </citation>
    <scope>NUCLEOTIDE SEQUENCE [LARGE SCALE GENOMIC DNA]</scope>
    <source>
        <strain evidence="3">DSM 26899</strain>
    </source>
</reference>
<evidence type="ECO:0000259" key="1">
    <source>
        <dbReference type="Pfam" id="PF09994"/>
    </source>
</evidence>
<name>A0A1M7C469_9FLAO</name>
<dbReference type="Pfam" id="PF09994">
    <property type="entry name" value="T6SS_Tle1-like_cat"/>
    <property type="match status" value="1"/>
</dbReference>
<organism evidence="2 3">
    <name type="scientific">Chryseobacterium polytrichastri</name>
    <dbReference type="NCBI Taxonomy" id="1302687"/>
    <lineage>
        <taxon>Bacteria</taxon>
        <taxon>Pseudomonadati</taxon>
        <taxon>Bacteroidota</taxon>
        <taxon>Flavobacteriia</taxon>
        <taxon>Flavobacteriales</taxon>
        <taxon>Weeksellaceae</taxon>
        <taxon>Chryseobacterium group</taxon>
        <taxon>Chryseobacterium</taxon>
    </lineage>
</organism>
<dbReference type="OrthoDB" id="4378831at2"/>
<keyword evidence="2" id="KW-0378">Hydrolase</keyword>
<dbReference type="EMBL" id="FRAV01000021">
    <property type="protein sequence ID" value="SHL62025.1"/>
    <property type="molecule type" value="Genomic_DNA"/>
</dbReference>
<keyword evidence="3" id="KW-1185">Reference proteome</keyword>
<dbReference type="PANTHER" id="PTHR33840:SF1">
    <property type="entry name" value="TLE1 PHOSPHOLIPASE DOMAIN-CONTAINING PROTEIN"/>
    <property type="match status" value="1"/>
</dbReference>
<dbReference type="STRING" id="1302687.SAMN05444267_102142"/>
<dbReference type="PANTHER" id="PTHR33840">
    <property type="match status" value="1"/>
</dbReference>
<evidence type="ECO:0000313" key="3">
    <source>
        <dbReference type="Proteomes" id="UP000184364"/>
    </source>
</evidence>
<dbReference type="GO" id="GO:0016787">
    <property type="term" value="F:hydrolase activity"/>
    <property type="evidence" value="ECO:0007669"/>
    <property type="project" value="UniProtKB-KW"/>
</dbReference>
<dbReference type="Proteomes" id="UP000184364">
    <property type="component" value="Unassembled WGS sequence"/>
</dbReference>
<dbReference type="RefSeq" id="WP_139262685.1">
    <property type="nucleotide sequence ID" value="NZ_FRAV01000021.1"/>
</dbReference>
<proteinExistence type="predicted"/>
<feature type="domain" description="T6SS Phospholipase effector Tle1-like catalytic" evidence="1">
    <location>
        <begin position="25"/>
        <end position="313"/>
    </location>
</feature>
<sequence length="514" mass="58204">MANITFGDYAPEPPPKGTIDIKIGVFIDGTMNNRTNTNARLGQEGEKGKKAYNNYKGNDSYENDWSNIARLETAYTEDLSKFVSKVYIEGIGTDDFARDSSYFTKGAGGAFGAGTTGIIAKVLKGCEKVVERIKLIKGNDQINCIYLDVFGFSRGAAAARNFVYEVTKEKYPAKEVWVDTDGDGATDTIEKKDAHDKKTDLKVLPKYGHLGLKLTQAGIDVTTTKVKVEFVGLFDTVSSYDPSTTGAFKNFENDVAELNLNAISKARKVFHLVAADEHRVNFMLTKVTAAGGNEYILPGVHSDVGGSYVHNAPDNIQLLDFDNTWGDGYSDDEWDKVLNNDLNNLISQGWYVEKEVVRPNKWHETYGNRPHISNRYSYIPLHIMGENVNKFQKEVISLDILNAYFKIPNGKGDKNYPLDLTAVKKRLDDYIAGNKPKMWYCTNKEIEYYRIQLAEKKITVEKFNLLANDHNMLLALRHKYFHWSARYGETGFEPNFEFKDKLNIRRFRKIDKYS</sequence>
<evidence type="ECO:0000313" key="2">
    <source>
        <dbReference type="EMBL" id="SHL62025.1"/>
    </source>
</evidence>
<gene>
    <name evidence="2" type="ORF">SAMN05444267_102142</name>
</gene>
<protein>
    <submittedName>
        <fullName evidence="2">Uncharacterized alpha/beta hydrolase domain</fullName>
    </submittedName>
</protein>
<dbReference type="AlphaFoldDB" id="A0A1M7C469"/>
<dbReference type="InterPro" id="IPR018712">
    <property type="entry name" value="Tle1-like_cat"/>
</dbReference>